<accession>A0ABD3UW46</accession>
<name>A0ABD3UW46_SINWO</name>
<sequence length="110" mass="12521">MYIKTRYLHEAQIACDPSLALKRRQKQNEENLFIGSQEATIVDNINVNANINTPKLSMISKIMRIVHSRVGNCKRYNPHMNRSKTQGLCAFISVKCTKCNLQETDQAALP</sequence>
<dbReference type="AlphaFoldDB" id="A0ABD3UW46"/>
<evidence type="ECO:0000313" key="2">
    <source>
        <dbReference type="Proteomes" id="UP001634394"/>
    </source>
</evidence>
<proteinExistence type="predicted"/>
<reference evidence="1 2" key="1">
    <citation type="submission" date="2024-11" db="EMBL/GenBank/DDBJ databases">
        <title>Chromosome-level genome assembly of the freshwater bivalve Anodonta woodiana.</title>
        <authorList>
            <person name="Chen X."/>
        </authorList>
    </citation>
    <scope>NUCLEOTIDE SEQUENCE [LARGE SCALE GENOMIC DNA]</scope>
    <source>
        <strain evidence="1">MN2024</strain>
        <tissue evidence="1">Gills</tissue>
    </source>
</reference>
<keyword evidence="2" id="KW-1185">Reference proteome</keyword>
<comment type="caution">
    <text evidence="1">The sequence shown here is derived from an EMBL/GenBank/DDBJ whole genome shotgun (WGS) entry which is preliminary data.</text>
</comment>
<organism evidence="1 2">
    <name type="scientific">Sinanodonta woodiana</name>
    <name type="common">Chinese pond mussel</name>
    <name type="synonym">Anodonta woodiana</name>
    <dbReference type="NCBI Taxonomy" id="1069815"/>
    <lineage>
        <taxon>Eukaryota</taxon>
        <taxon>Metazoa</taxon>
        <taxon>Spiralia</taxon>
        <taxon>Lophotrochozoa</taxon>
        <taxon>Mollusca</taxon>
        <taxon>Bivalvia</taxon>
        <taxon>Autobranchia</taxon>
        <taxon>Heteroconchia</taxon>
        <taxon>Palaeoheterodonta</taxon>
        <taxon>Unionida</taxon>
        <taxon>Unionoidea</taxon>
        <taxon>Unionidae</taxon>
        <taxon>Unioninae</taxon>
        <taxon>Sinanodonta</taxon>
    </lineage>
</organism>
<gene>
    <name evidence="1" type="ORF">ACJMK2_016134</name>
</gene>
<dbReference type="EMBL" id="JBJQND010000015">
    <property type="protein sequence ID" value="KAL3852505.1"/>
    <property type="molecule type" value="Genomic_DNA"/>
</dbReference>
<dbReference type="Proteomes" id="UP001634394">
    <property type="component" value="Unassembled WGS sequence"/>
</dbReference>
<evidence type="ECO:0000313" key="1">
    <source>
        <dbReference type="EMBL" id="KAL3852505.1"/>
    </source>
</evidence>
<protein>
    <submittedName>
        <fullName evidence="1">Uncharacterized protein</fullName>
    </submittedName>
</protein>